<dbReference type="Proteomes" id="UP000639274">
    <property type="component" value="Chromosome"/>
</dbReference>
<dbReference type="Pfam" id="PF08241">
    <property type="entry name" value="Methyltransf_11"/>
    <property type="match status" value="1"/>
</dbReference>
<dbReference type="RefSeq" id="WP_200610216.1">
    <property type="nucleotide sequence ID" value="NZ_CP071518.1"/>
</dbReference>
<protein>
    <submittedName>
        <fullName evidence="2">Class I SAM-dependent methyltransferase</fullName>
    </submittedName>
</protein>
<gene>
    <name evidence="2" type="ORF">I8J32_007345</name>
</gene>
<organism evidence="2 3">
    <name type="scientific">Agrilutibacter solisilvae</name>
    <dbReference type="NCBI Taxonomy" id="2763317"/>
    <lineage>
        <taxon>Bacteria</taxon>
        <taxon>Pseudomonadati</taxon>
        <taxon>Pseudomonadota</taxon>
        <taxon>Gammaproteobacteria</taxon>
        <taxon>Lysobacterales</taxon>
        <taxon>Lysobacteraceae</taxon>
        <taxon>Agrilutibacter</taxon>
    </lineage>
</organism>
<dbReference type="KEGG" id="lsf:I8J32_007345"/>
<dbReference type="Gene3D" id="3.40.50.150">
    <property type="entry name" value="Vaccinia Virus protein VP39"/>
    <property type="match status" value="1"/>
</dbReference>
<keyword evidence="2" id="KW-0808">Transferase</keyword>
<name>A0A974Y1M5_9GAMM</name>
<reference evidence="2 3" key="1">
    <citation type="submission" date="2021-03" db="EMBL/GenBank/DDBJ databases">
        <title>Lysobacter sp. nov. isolated from soil of gangwondo yeongwol, south Korea.</title>
        <authorList>
            <person name="Kim K.R."/>
            <person name="Kim K.H."/>
            <person name="Jeon C.O."/>
        </authorList>
    </citation>
    <scope>NUCLEOTIDE SEQUENCE [LARGE SCALE GENOMIC DNA]</scope>
    <source>
        <strain evidence="2 3">R19</strain>
    </source>
</reference>
<dbReference type="GO" id="GO:0008757">
    <property type="term" value="F:S-adenosylmethionine-dependent methyltransferase activity"/>
    <property type="evidence" value="ECO:0007669"/>
    <property type="project" value="InterPro"/>
</dbReference>
<sequence>MNTQAPARPEEKYLLEIDGYCPICEHAARFVAKDKWLRGALSCATCENGSVPRERALAHMLNRVAPDWRNLRIHESSPATRGISAKIRRQCAGYIGSHFFPDQPMGTIVQGYRNENLEAQTFGDNQFDIVISLDVFEHVFQPGRMIQEIHRTLKPGGMYICTFPIRKHQVDSHVQRARLNADGTVEHLVEKPEYHGNPINSEGALVTFDYGYAIHQMISTWADFDVEISRFSKQDMGVLGEYTEVIVCTKRRTANAFQRR</sequence>
<proteinExistence type="predicted"/>
<feature type="domain" description="Methyltransferase type 11" evidence="1">
    <location>
        <begin position="112"/>
        <end position="161"/>
    </location>
</feature>
<keyword evidence="2" id="KW-0489">Methyltransferase</keyword>
<dbReference type="InterPro" id="IPR029063">
    <property type="entry name" value="SAM-dependent_MTases_sf"/>
</dbReference>
<accession>A0A974Y1M5</accession>
<dbReference type="AlphaFoldDB" id="A0A974Y1M5"/>
<dbReference type="EMBL" id="CP071518">
    <property type="protein sequence ID" value="QSX79649.1"/>
    <property type="molecule type" value="Genomic_DNA"/>
</dbReference>
<dbReference type="GO" id="GO:0032259">
    <property type="term" value="P:methylation"/>
    <property type="evidence" value="ECO:0007669"/>
    <property type="project" value="UniProtKB-KW"/>
</dbReference>
<evidence type="ECO:0000259" key="1">
    <source>
        <dbReference type="Pfam" id="PF08241"/>
    </source>
</evidence>
<dbReference type="CDD" id="cd02440">
    <property type="entry name" value="AdoMet_MTases"/>
    <property type="match status" value="1"/>
</dbReference>
<evidence type="ECO:0000313" key="2">
    <source>
        <dbReference type="EMBL" id="QSX79649.1"/>
    </source>
</evidence>
<dbReference type="InterPro" id="IPR013216">
    <property type="entry name" value="Methyltransf_11"/>
</dbReference>
<keyword evidence="3" id="KW-1185">Reference proteome</keyword>
<evidence type="ECO:0000313" key="3">
    <source>
        <dbReference type="Proteomes" id="UP000639274"/>
    </source>
</evidence>
<dbReference type="SUPFAM" id="SSF53335">
    <property type="entry name" value="S-adenosyl-L-methionine-dependent methyltransferases"/>
    <property type="match status" value="1"/>
</dbReference>